<protein>
    <submittedName>
        <fullName evidence="1">Uncharacterized protein</fullName>
    </submittedName>
</protein>
<evidence type="ECO:0000313" key="1">
    <source>
        <dbReference type="EMBL" id="MBE9115538.1"/>
    </source>
</evidence>
<name>A0A8J7DV35_9CYAN</name>
<dbReference type="AlphaFoldDB" id="A0A8J7DV35"/>
<keyword evidence="2" id="KW-1185">Reference proteome</keyword>
<sequence>MQTVLEEITQKTGIPANSLQIEQTQAQTWSDGCLGLAQPDEFCTQALVSGWRIVVSDGEQTWVYRTDRAGQNIRPETPNP</sequence>
<proteinExistence type="predicted"/>
<dbReference type="EMBL" id="JADEWZ010000007">
    <property type="protein sequence ID" value="MBE9115538.1"/>
    <property type="molecule type" value="Genomic_DNA"/>
</dbReference>
<accession>A0A8J7DV35</accession>
<comment type="caution">
    <text evidence="1">The sequence shown here is derived from an EMBL/GenBank/DDBJ whole genome shotgun (WGS) entry which is preliminary data.</text>
</comment>
<dbReference type="Proteomes" id="UP000654482">
    <property type="component" value="Unassembled WGS sequence"/>
</dbReference>
<reference evidence="1" key="1">
    <citation type="submission" date="2020-10" db="EMBL/GenBank/DDBJ databases">
        <authorList>
            <person name="Castelo-Branco R."/>
            <person name="Eusebio N."/>
            <person name="Adriana R."/>
            <person name="Vieira A."/>
            <person name="Brugerolle De Fraissinette N."/>
            <person name="Rezende De Castro R."/>
            <person name="Schneider M.P."/>
            <person name="Vasconcelos V."/>
            <person name="Leao P.N."/>
        </authorList>
    </citation>
    <scope>NUCLEOTIDE SEQUENCE</scope>
    <source>
        <strain evidence="1">LEGE 07157</strain>
    </source>
</reference>
<gene>
    <name evidence="1" type="ORF">IQ249_06460</name>
</gene>
<organism evidence="1 2">
    <name type="scientific">Lusitaniella coriacea LEGE 07157</name>
    <dbReference type="NCBI Taxonomy" id="945747"/>
    <lineage>
        <taxon>Bacteria</taxon>
        <taxon>Bacillati</taxon>
        <taxon>Cyanobacteriota</taxon>
        <taxon>Cyanophyceae</taxon>
        <taxon>Spirulinales</taxon>
        <taxon>Lusitaniellaceae</taxon>
        <taxon>Lusitaniella</taxon>
    </lineage>
</organism>
<evidence type="ECO:0000313" key="2">
    <source>
        <dbReference type="Proteomes" id="UP000654482"/>
    </source>
</evidence>